<reference evidence="2" key="1">
    <citation type="journal article" date="2014" name="Front. Microbiol.">
        <title>High frequency of phylogenetically diverse reductive dehalogenase-homologous genes in deep subseafloor sedimentary metagenomes.</title>
        <authorList>
            <person name="Kawai M."/>
            <person name="Futagami T."/>
            <person name="Toyoda A."/>
            <person name="Takaki Y."/>
            <person name="Nishi S."/>
            <person name="Hori S."/>
            <person name="Arai W."/>
            <person name="Tsubouchi T."/>
            <person name="Morono Y."/>
            <person name="Uchiyama I."/>
            <person name="Ito T."/>
            <person name="Fujiyama A."/>
            <person name="Inagaki F."/>
            <person name="Takami H."/>
        </authorList>
    </citation>
    <scope>NUCLEOTIDE SEQUENCE</scope>
    <source>
        <strain evidence="2">Expedition CK06-06</strain>
    </source>
</reference>
<name>X0WPR6_9ZZZZ</name>
<proteinExistence type="predicted"/>
<feature type="non-terminal residue" evidence="2">
    <location>
        <position position="257"/>
    </location>
</feature>
<dbReference type="EMBL" id="BARS01037341">
    <property type="protein sequence ID" value="GAG25222.1"/>
    <property type="molecule type" value="Genomic_DNA"/>
</dbReference>
<feature type="region of interest" description="Disordered" evidence="1">
    <location>
        <begin position="237"/>
        <end position="257"/>
    </location>
</feature>
<protein>
    <recommendedName>
        <fullName evidence="3">RHS repeat protein</fullName>
    </recommendedName>
</protein>
<gene>
    <name evidence="2" type="ORF">S01H1_57268</name>
</gene>
<organism evidence="2">
    <name type="scientific">marine sediment metagenome</name>
    <dbReference type="NCBI Taxonomy" id="412755"/>
    <lineage>
        <taxon>unclassified sequences</taxon>
        <taxon>metagenomes</taxon>
        <taxon>ecological metagenomes</taxon>
    </lineage>
</organism>
<sequence length="257" mass="28557">DGRGAVSEITFDYDDGGVYVDDSTEVQGQDLNRLLSISGPAINAGPSGSRTPETRFVYGSYFSTDYWLHRREVDYDAASFRVVELEYDELLRLTSQTVDPGGEDIVTRFLYCDTAATQDRITMDPDGYWTRTRFDNDGRVTTTERFVNPNAGDLGNPCADPAGPVYTTTNVYDTYGRLEQQIVENKEQDGTSLTPATITTTFAYDKLGRLQLQTADPGGVGQESHFDYNWLGETEREFDTSGRGTSRAYDGRGLVKS</sequence>
<evidence type="ECO:0000313" key="2">
    <source>
        <dbReference type="EMBL" id="GAG25222.1"/>
    </source>
</evidence>
<accession>X0WPR6</accession>
<comment type="caution">
    <text evidence="2">The sequence shown here is derived from an EMBL/GenBank/DDBJ whole genome shotgun (WGS) entry which is preliminary data.</text>
</comment>
<evidence type="ECO:0000256" key="1">
    <source>
        <dbReference type="SAM" id="MobiDB-lite"/>
    </source>
</evidence>
<evidence type="ECO:0008006" key="3">
    <source>
        <dbReference type="Google" id="ProtNLM"/>
    </source>
</evidence>
<dbReference type="AlphaFoldDB" id="X0WPR6"/>
<dbReference type="Gene3D" id="2.180.10.10">
    <property type="entry name" value="RHS repeat-associated core"/>
    <property type="match status" value="1"/>
</dbReference>
<feature type="non-terminal residue" evidence="2">
    <location>
        <position position="1"/>
    </location>
</feature>